<feature type="transmembrane region" description="Helical" evidence="1">
    <location>
        <begin position="218"/>
        <end position="238"/>
    </location>
</feature>
<accession>A0A430AH05</accession>
<keyword evidence="1" id="KW-1133">Transmembrane helix</keyword>
<feature type="transmembrane region" description="Helical" evidence="1">
    <location>
        <begin position="186"/>
        <end position="211"/>
    </location>
</feature>
<feature type="transmembrane region" description="Helical" evidence="1">
    <location>
        <begin position="364"/>
        <end position="384"/>
    </location>
</feature>
<evidence type="ECO:0000313" key="3">
    <source>
        <dbReference type="Proteomes" id="UP000288669"/>
    </source>
</evidence>
<dbReference type="OrthoDB" id="2328595at2"/>
<sequence>MKNKSVWPIFWIILVPNILLVPFIIHHSTVISGDTLFHFNRFYETAMQWKNHNFQYFISMYGFSQSARIVNALYSPFLAYFYGALVLVCQSWFKFQLLAISINSAVAGLSMYYALKTNKVSTKNATILAILYSTTGGVLRFTTRTNFIGIGAALLPFGLAAATRMTRNVNSKNLVNVLELTFAMSILIQSHLLTAIELVLILIAFFVVAFLKTKDKRTLLLAVSKAVGLTLVLTSNIWGAMLELYTKDHILRPILFSNPAQASIRSFGFTNLTLPLAVLLLMIGATSFYYRTITTLTQKMTFIVGSVFFICSTDLLPWSWMFANIQGLSILQMPLRLFAPALALLLISAGLLAEEIPKKRQDFFTKGLLIGTLVSLLFSLTATYQVTKVFTTSDVIKDSYAQVSKRDPDEIRASFNQGLLAPLQIMYKATPDYLPVQSSSFCYEKEDPYVKYEKQVIENPLKVRKTVENNELILTWVSNNRKEVMLPIVDYANTQIWLNQHLLKHEEVKRSSIGVLYVTPKKGLNEVRVTYAMDKKTKFLILLSLFAWGGLLLYIAIKIWKKCMRKPTYLISRR</sequence>
<keyword evidence="3" id="KW-1185">Reference proteome</keyword>
<feature type="transmembrane region" description="Helical" evidence="1">
    <location>
        <begin position="333"/>
        <end position="352"/>
    </location>
</feature>
<feature type="transmembrane region" description="Helical" evidence="1">
    <location>
        <begin position="95"/>
        <end position="115"/>
    </location>
</feature>
<organism evidence="2 3">
    <name type="scientific">Vagococcus entomophilus</name>
    <dbReference type="NCBI Taxonomy" id="1160095"/>
    <lineage>
        <taxon>Bacteria</taxon>
        <taxon>Bacillati</taxon>
        <taxon>Bacillota</taxon>
        <taxon>Bacilli</taxon>
        <taxon>Lactobacillales</taxon>
        <taxon>Enterococcaceae</taxon>
        <taxon>Vagococcus</taxon>
    </lineage>
</organism>
<feature type="transmembrane region" description="Helical" evidence="1">
    <location>
        <begin position="272"/>
        <end position="290"/>
    </location>
</feature>
<name>A0A430AH05_9ENTE</name>
<gene>
    <name evidence="2" type="ORF">CBF30_07965</name>
</gene>
<dbReference type="EMBL" id="NGJZ01000002">
    <property type="protein sequence ID" value="RSU07178.1"/>
    <property type="molecule type" value="Genomic_DNA"/>
</dbReference>
<feature type="transmembrane region" description="Helical" evidence="1">
    <location>
        <begin position="69"/>
        <end position="89"/>
    </location>
</feature>
<comment type="caution">
    <text evidence="2">The sequence shown here is derived from an EMBL/GenBank/DDBJ whole genome shotgun (WGS) entry which is preliminary data.</text>
</comment>
<dbReference type="Proteomes" id="UP000288669">
    <property type="component" value="Unassembled WGS sequence"/>
</dbReference>
<feature type="transmembrane region" description="Helical" evidence="1">
    <location>
        <begin position="6"/>
        <end position="25"/>
    </location>
</feature>
<protein>
    <recommendedName>
        <fullName evidence="4">Membrane protein 6-pyruvoyl-tetrahydropterin synthase-related domain-containing protein</fullName>
    </recommendedName>
</protein>
<proteinExistence type="predicted"/>
<reference evidence="2 3" key="1">
    <citation type="submission" date="2017-05" db="EMBL/GenBank/DDBJ databases">
        <title>Vagococcus spp. assemblies.</title>
        <authorList>
            <person name="Gulvik C.A."/>
        </authorList>
    </citation>
    <scope>NUCLEOTIDE SEQUENCE [LARGE SCALE GENOMIC DNA]</scope>
    <source>
        <strain evidence="2 3">DSM 24756</strain>
    </source>
</reference>
<feature type="transmembrane region" description="Helical" evidence="1">
    <location>
        <begin position="147"/>
        <end position="166"/>
    </location>
</feature>
<dbReference type="AlphaFoldDB" id="A0A430AH05"/>
<feature type="transmembrane region" description="Helical" evidence="1">
    <location>
        <begin position="539"/>
        <end position="557"/>
    </location>
</feature>
<evidence type="ECO:0008006" key="4">
    <source>
        <dbReference type="Google" id="ProtNLM"/>
    </source>
</evidence>
<keyword evidence="1" id="KW-0812">Transmembrane</keyword>
<dbReference type="RefSeq" id="WP_126824833.1">
    <property type="nucleotide sequence ID" value="NZ_JBHLWU010000002.1"/>
</dbReference>
<evidence type="ECO:0000313" key="2">
    <source>
        <dbReference type="EMBL" id="RSU07178.1"/>
    </source>
</evidence>
<feature type="transmembrane region" description="Helical" evidence="1">
    <location>
        <begin position="302"/>
        <end position="321"/>
    </location>
</feature>
<keyword evidence="1" id="KW-0472">Membrane</keyword>
<evidence type="ECO:0000256" key="1">
    <source>
        <dbReference type="SAM" id="Phobius"/>
    </source>
</evidence>